<dbReference type="PANTHER" id="PTHR11214">
    <property type="entry name" value="BETA-1,3-N-ACETYLGLUCOSAMINYLTRANSFERASE"/>
    <property type="match status" value="1"/>
</dbReference>
<evidence type="ECO:0000313" key="14">
    <source>
        <dbReference type="Proteomes" id="UP000789390"/>
    </source>
</evidence>
<dbReference type="Proteomes" id="UP000789390">
    <property type="component" value="Unassembled WGS sequence"/>
</dbReference>
<keyword evidence="14" id="KW-1185">Reference proteome</keyword>
<keyword evidence="5 12" id="KW-0812">Transmembrane</keyword>
<feature type="transmembrane region" description="Helical" evidence="12">
    <location>
        <begin position="20"/>
        <end position="37"/>
    </location>
</feature>
<comment type="subcellular location">
    <subcellularLocation>
        <location evidence="1">Golgi apparatus membrane</location>
        <topology evidence="1">Single-pass type II membrane protein</topology>
    </subcellularLocation>
</comment>
<dbReference type="PANTHER" id="PTHR11214:SF379">
    <property type="entry name" value="HEXOSYLTRANSFERASE-RELATED"/>
    <property type="match status" value="1"/>
</dbReference>
<comment type="similarity">
    <text evidence="2">Belongs to the glycosyltransferase 31 family.</text>
</comment>
<gene>
    <name evidence="13" type="ORF">DGAL_LOCUS17316</name>
</gene>
<evidence type="ECO:0000256" key="5">
    <source>
        <dbReference type="ARBA" id="ARBA00022692"/>
    </source>
</evidence>
<evidence type="ECO:0000256" key="3">
    <source>
        <dbReference type="ARBA" id="ARBA00022676"/>
    </source>
</evidence>
<evidence type="ECO:0000256" key="7">
    <source>
        <dbReference type="ARBA" id="ARBA00022989"/>
    </source>
</evidence>
<evidence type="ECO:0000256" key="10">
    <source>
        <dbReference type="ARBA" id="ARBA00023180"/>
    </source>
</evidence>
<keyword evidence="3" id="KW-0328">Glycosyltransferase</keyword>
<comment type="caution">
    <text evidence="13">The sequence shown here is derived from an EMBL/GenBank/DDBJ whole genome shotgun (WGS) entry which is preliminary data.</text>
</comment>
<evidence type="ECO:0000256" key="2">
    <source>
        <dbReference type="ARBA" id="ARBA00008661"/>
    </source>
</evidence>
<feature type="compositionally biased region" description="Basic and acidic residues" evidence="11">
    <location>
        <begin position="175"/>
        <end position="184"/>
    </location>
</feature>
<sequence>MFLCRFIRPAGRIVRVTRGLLILLSALAIFGTIAFIHRMETTSKFNNDGHSAQNVVQQIYTPACQNCSQQGTPSADSIPVIMENKIDTEHLVKSKTPEKLDKIETPSVSNDEAVAAAAAAEIVSPEEALPEEMMPDQESPAFQPPVIKTEPQQQPSPIPENFLQQQEHAQQQESLKIDEQHQDQKSSISVHPSFIPGDNTSPLHSDSSNTHADNMSRTLLHLETKKVPESSLPVHSNMRTAKIQNLQIGAFKGAVRMNSVSKEQLQPKVGSEEENLPVLTRSLYQTGHYLPPKDVCPEQGEGMKLMILVTTAPGHAAQRDAVRSTWGHVAFRRDVGMAFMVGTSKNQSENLLIEQENFIYGDIIQGRFIDTYNNLTLKTISMLEWSWEHCNRARFLLKTDDDMYIHMPVLLSILDGAANRRRTIMGKVAKKWKPIRNVTSKYYISPTQFKPAMYPDFNTGPAYILTNDIVEPLYQASLNETFFKLEDVYVTGMVASPLKIQHINYPQFFNRRLKLDTCAVAKLASVHMVKTHEMFDLWKRLSDGLTRCSPK</sequence>
<evidence type="ECO:0000256" key="12">
    <source>
        <dbReference type="SAM" id="Phobius"/>
    </source>
</evidence>
<keyword evidence="8" id="KW-0333">Golgi apparatus</keyword>
<keyword evidence="10" id="KW-0325">Glycoprotein</keyword>
<dbReference type="GO" id="GO:0006493">
    <property type="term" value="P:protein O-linked glycosylation"/>
    <property type="evidence" value="ECO:0007669"/>
    <property type="project" value="TreeGrafter"/>
</dbReference>
<feature type="region of interest" description="Disordered" evidence="11">
    <location>
        <begin position="130"/>
        <end position="212"/>
    </location>
</feature>
<evidence type="ECO:0000256" key="9">
    <source>
        <dbReference type="ARBA" id="ARBA00023136"/>
    </source>
</evidence>
<reference evidence="13" key="1">
    <citation type="submission" date="2021-11" db="EMBL/GenBank/DDBJ databases">
        <authorList>
            <person name="Schell T."/>
        </authorList>
    </citation>
    <scope>NUCLEOTIDE SEQUENCE</scope>
    <source>
        <strain evidence="13">M5</strain>
    </source>
</reference>
<dbReference type="AlphaFoldDB" id="A0A8J2SDB8"/>
<keyword evidence="7 12" id="KW-1133">Transmembrane helix</keyword>
<evidence type="ECO:0000256" key="4">
    <source>
        <dbReference type="ARBA" id="ARBA00022679"/>
    </source>
</evidence>
<proteinExistence type="inferred from homology"/>
<keyword evidence="9 12" id="KW-0472">Membrane</keyword>
<evidence type="ECO:0000313" key="13">
    <source>
        <dbReference type="EMBL" id="CAH0113420.1"/>
    </source>
</evidence>
<evidence type="ECO:0000256" key="11">
    <source>
        <dbReference type="SAM" id="MobiDB-lite"/>
    </source>
</evidence>
<accession>A0A8J2SDB8</accession>
<dbReference type="Gene3D" id="3.90.550.50">
    <property type="match status" value="1"/>
</dbReference>
<dbReference type="GO" id="GO:0000139">
    <property type="term" value="C:Golgi membrane"/>
    <property type="evidence" value="ECO:0007669"/>
    <property type="project" value="UniProtKB-SubCell"/>
</dbReference>
<feature type="compositionally biased region" description="Low complexity" evidence="11">
    <location>
        <begin position="164"/>
        <end position="173"/>
    </location>
</feature>
<feature type="compositionally biased region" description="Polar residues" evidence="11">
    <location>
        <begin position="198"/>
        <end position="212"/>
    </location>
</feature>
<dbReference type="Pfam" id="PF01762">
    <property type="entry name" value="Galactosyl_T"/>
    <property type="match status" value="1"/>
</dbReference>
<dbReference type="OrthoDB" id="6374241at2759"/>
<organism evidence="13 14">
    <name type="scientific">Daphnia galeata</name>
    <dbReference type="NCBI Taxonomy" id="27404"/>
    <lineage>
        <taxon>Eukaryota</taxon>
        <taxon>Metazoa</taxon>
        <taxon>Ecdysozoa</taxon>
        <taxon>Arthropoda</taxon>
        <taxon>Crustacea</taxon>
        <taxon>Branchiopoda</taxon>
        <taxon>Diplostraca</taxon>
        <taxon>Cladocera</taxon>
        <taxon>Anomopoda</taxon>
        <taxon>Daphniidae</taxon>
        <taxon>Daphnia</taxon>
    </lineage>
</organism>
<keyword evidence="4" id="KW-0808">Transferase</keyword>
<dbReference type="EMBL" id="CAKKLH010000339">
    <property type="protein sequence ID" value="CAH0113420.1"/>
    <property type="molecule type" value="Genomic_DNA"/>
</dbReference>
<evidence type="ECO:0000256" key="1">
    <source>
        <dbReference type="ARBA" id="ARBA00004323"/>
    </source>
</evidence>
<protein>
    <recommendedName>
        <fullName evidence="15">Hexosyltransferase</fullName>
    </recommendedName>
</protein>
<evidence type="ECO:0000256" key="8">
    <source>
        <dbReference type="ARBA" id="ARBA00023034"/>
    </source>
</evidence>
<name>A0A8J2SDB8_9CRUS</name>
<evidence type="ECO:0008006" key="15">
    <source>
        <dbReference type="Google" id="ProtNLM"/>
    </source>
</evidence>
<evidence type="ECO:0000256" key="6">
    <source>
        <dbReference type="ARBA" id="ARBA00022968"/>
    </source>
</evidence>
<keyword evidence="6" id="KW-0735">Signal-anchor</keyword>
<dbReference type="FunFam" id="3.90.550.50:FF:000001">
    <property type="entry name" value="Hexosyltransferase"/>
    <property type="match status" value="1"/>
</dbReference>
<dbReference type="GO" id="GO:0016758">
    <property type="term" value="F:hexosyltransferase activity"/>
    <property type="evidence" value="ECO:0007669"/>
    <property type="project" value="InterPro"/>
</dbReference>
<dbReference type="InterPro" id="IPR002659">
    <property type="entry name" value="Glyco_trans_31"/>
</dbReference>